<dbReference type="InterPro" id="IPR002052">
    <property type="entry name" value="DNA_methylase_N6_adenine_CS"/>
</dbReference>
<dbReference type="PANTHER" id="PTHR43542">
    <property type="entry name" value="METHYLTRANSFERASE"/>
    <property type="match status" value="1"/>
</dbReference>
<dbReference type="AlphaFoldDB" id="A0A212KCS2"/>
<dbReference type="PROSITE" id="PS00092">
    <property type="entry name" value="N6_MTASE"/>
    <property type="match status" value="1"/>
</dbReference>
<name>A0A212KCS2_9DELT</name>
<dbReference type="InterPro" id="IPR004398">
    <property type="entry name" value="RNA_MeTrfase_RsmD"/>
</dbReference>
<gene>
    <name evidence="3" type="ORF">KL86DPRO_50177</name>
</gene>
<dbReference type="CDD" id="cd02440">
    <property type="entry name" value="AdoMet_MTases"/>
    <property type="match status" value="1"/>
</dbReference>
<dbReference type="PIRSF" id="PIRSF004553">
    <property type="entry name" value="CHP00095"/>
    <property type="match status" value="1"/>
</dbReference>
<reference evidence="3" key="1">
    <citation type="submission" date="2016-04" db="EMBL/GenBank/DDBJ databases">
        <authorList>
            <person name="Evans L.H."/>
            <person name="Alamgir A."/>
            <person name="Owens N."/>
            <person name="Weber N.D."/>
            <person name="Virtaneva K."/>
            <person name="Barbian K."/>
            <person name="Babar A."/>
            <person name="Rosenke K."/>
        </authorList>
    </citation>
    <scope>NUCLEOTIDE SEQUENCE</scope>
    <source>
        <strain evidence="3">86</strain>
    </source>
</reference>
<dbReference type="InterPro" id="IPR029063">
    <property type="entry name" value="SAM-dependent_MTases_sf"/>
</dbReference>
<organism evidence="3">
    <name type="scientific">uncultured delta proteobacterium</name>
    <dbReference type="NCBI Taxonomy" id="34034"/>
    <lineage>
        <taxon>Bacteria</taxon>
        <taxon>Deltaproteobacteria</taxon>
        <taxon>environmental samples</taxon>
    </lineage>
</organism>
<evidence type="ECO:0000256" key="1">
    <source>
        <dbReference type="ARBA" id="ARBA00022603"/>
    </source>
</evidence>
<dbReference type="SUPFAM" id="SSF53335">
    <property type="entry name" value="S-adenosyl-L-methionine-dependent methyltransferases"/>
    <property type="match status" value="1"/>
</dbReference>
<dbReference type="GO" id="GO:0008168">
    <property type="term" value="F:methyltransferase activity"/>
    <property type="evidence" value="ECO:0007669"/>
    <property type="project" value="UniProtKB-KW"/>
</dbReference>
<dbReference type="EMBL" id="FLUQ01000005">
    <property type="protein sequence ID" value="SBW09461.1"/>
    <property type="molecule type" value="Genomic_DNA"/>
</dbReference>
<evidence type="ECO:0000256" key="2">
    <source>
        <dbReference type="ARBA" id="ARBA00022679"/>
    </source>
</evidence>
<accession>A0A212KCS2</accession>
<sequence>MRIIAGAFKGRELKTSVGPGYRPAMSKVRGAIFSMLEARGVIWPEARVLDLFAGSGSLGLEALSRGASYACFVELDKKAANIIRDNAERFGLDGSRYAIRQQEARTFLATRDMDPFDVIFIDPPYRGNFLSSSMTAVLRKHWLREGGIINAEVERGIDLDPDADFPPLECIADREYGQTRVVLWTL</sequence>
<protein>
    <submittedName>
        <fullName evidence="3">Methyltransferase</fullName>
    </submittedName>
</protein>
<proteinExistence type="predicted"/>
<dbReference type="Gene3D" id="3.40.50.150">
    <property type="entry name" value="Vaccinia Virus protein VP39"/>
    <property type="match status" value="1"/>
</dbReference>
<dbReference type="Pfam" id="PF03602">
    <property type="entry name" value="Cons_hypoth95"/>
    <property type="match status" value="1"/>
</dbReference>
<keyword evidence="1 3" id="KW-0489">Methyltransferase</keyword>
<dbReference type="GO" id="GO:0031167">
    <property type="term" value="P:rRNA methylation"/>
    <property type="evidence" value="ECO:0007669"/>
    <property type="project" value="InterPro"/>
</dbReference>
<dbReference type="PANTHER" id="PTHR43542:SF1">
    <property type="entry name" value="METHYLTRANSFERASE"/>
    <property type="match status" value="1"/>
</dbReference>
<keyword evidence="2 3" id="KW-0808">Transferase</keyword>
<dbReference type="NCBIfam" id="TIGR00095">
    <property type="entry name" value="16S rRNA (guanine(966)-N(2))-methyltransferase RsmD"/>
    <property type="match status" value="1"/>
</dbReference>
<evidence type="ECO:0000313" key="3">
    <source>
        <dbReference type="EMBL" id="SBW09461.1"/>
    </source>
</evidence>
<dbReference type="GO" id="GO:0003676">
    <property type="term" value="F:nucleic acid binding"/>
    <property type="evidence" value="ECO:0007669"/>
    <property type="project" value="InterPro"/>
</dbReference>